<keyword evidence="2" id="KW-1185">Reference proteome</keyword>
<dbReference type="Proteomes" id="UP001600894">
    <property type="component" value="Unassembled WGS sequence"/>
</dbReference>
<protein>
    <submittedName>
        <fullName evidence="1">Uncharacterized protein</fullName>
    </submittedName>
</protein>
<organism evidence="1 2">
    <name type="scientific">Enterocloster alcoholdehydrogenati</name>
    <dbReference type="NCBI Taxonomy" id="2547410"/>
    <lineage>
        <taxon>Bacteria</taxon>
        <taxon>Bacillati</taxon>
        <taxon>Bacillota</taxon>
        <taxon>Clostridia</taxon>
        <taxon>Lachnospirales</taxon>
        <taxon>Lachnospiraceae</taxon>
        <taxon>Enterocloster</taxon>
    </lineage>
</organism>
<reference evidence="1 2" key="1">
    <citation type="submission" date="2024-04" db="EMBL/GenBank/DDBJ databases">
        <title>Defined microbial consortia suppress multidrug-resistant proinflammatory Enterobacteriaceae via ecological control.</title>
        <authorList>
            <person name="Furuichi M."/>
            <person name="Kawaguchi T."/>
            <person name="Pust M."/>
            <person name="Yasuma K."/>
            <person name="Plichta D."/>
            <person name="Hasegawa N."/>
            <person name="Ohya T."/>
            <person name="Bhattarai S."/>
            <person name="Sasajima S."/>
            <person name="Aoto Y."/>
            <person name="Tuganbaev T."/>
            <person name="Yaginuma M."/>
            <person name="Ueda M."/>
            <person name="Okahashi N."/>
            <person name="Amafuji K."/>
            <person name="Kiridooshi Y."/>
            <person name="Sugita K."/>
            <person name="Strazar M."/>
            <person name="Skelly A."/>
            <person name="Suda W."/>
            <person name="Hattori M."/>
            <person name="Nakamoto N."/>
            <person name="Caballero S."/>
            <person name="Norman J."/>
            <person name="Olle B."/>
            <person name="Tanoue T."/>
            <person name="Arita M."/>
            <person name="Bucci V."/>
            <person name="Atarashi K."/>
            <person name="Xavier R."/>
            <person name="Honda K."/>
        </authorList>
    </citation>
    <scope>NUCLEOTIDE SEQUENCE [LARGE SCALE GENOMIC DNA]</scope>
    <source>
        <strain evidence="2">f13</strain>
    </source>
</reference>
<dbReference type="EMBL" id="BAABXL010000001">
    <property type="protein sequence ID" value="GAA6267942.1"/>
    <property type="molecule type" value="Genomic_DNA"/>
</dbReference>
<accession>A0ABQ0AV86</accession>
<gene>
    <name evidence="1" type="ORF">F130042H8_10020</name>
</gene>
<evidence type="ECO:0000313" key="1">
    <source>
        <dbReference type="EMBL" id="GAA6267942.1"/>
    </source>
</evidence>
<sequence>MGSDCVTKSNGRAMTQNGYTETDRCICRNHWGFVEKKADVDGCYSSLSCCDCSLSASNFKNGAGILEGRDSLDYIRESFGVLFYHISAKNDGETQEFEQCAGGIKRPV</sequence>
<comment type="caution">
    <text evidence="1">The sequence shown here is derived from an EMBL/GenBank/DDBJ whole genome shotgun (WGS) entry which is preliminary data.</text>
</comment>
<name>A0ABQ0AV86_9FIRM</name>
<proteinExistence type="predicted"/>
<evidence type="ECO:0000313" key="2">
    <source>
        <dbReference type="Proteomes" id="UP001600894"/>
    </source>
</evidence>